<keyword evidence="10" id="KW-1185">Reference proteome</keyword>
<feature type="transmembrane region" description="Helical" evidence="7">
    <location>
        <begin position="105"/>
        <end position="126"/>
    </location>
</feature>
<gene>
    <name evidence="9" type="ORF">ACFQ4B_27130</name>
</gene>
<keyword evidence="6 7" id="KW-0472">Membrane</keyword>
<evidence type="ECO:0000313" key="10">
    <source>
        <dbReference type="Proteomes" id="UP001597180"/>
    </source>
</evidence>
<proteinExistence type="inferred from homology"/>
<accession>A0ABW3UTR8</accession>
<evidence type="ECO:0000256" key="6">
    <source>
        <dbReference type="ARBA" id="ARBA00023136"/>
    </source>
</evidence>
<dbReference type="CDD" id="cd06261">
    <property type="entry name" value="TM_PBP2"/>
    <property type="match status" value="1"/>
</dbReference>
<feature type="domain" description="ABC transmembrane type-1" evidence="8">
    <location>
        <begin position="69"/>
        <end position="262"/>
    </location>
</feature>
<evidence type="ECO:0000256" key="5">
    <source>
        <dbReference type="ARBA" id="ARBA00022989"/>
    </source>
</evidence>
<evidence type="ECO:0000256" key="2">
    <source>
        <dbReference type="ARBA" id="ARBA00022448"/>
    </source>
</evidence>
<dbReference type="Gene3D" id="1.10.3720.10">
    <property type="entry name" value="MetI-like"/>
    <property type="match status" value="1"/>
</dbReference>
<evidence type="ECO:0000313" key="9">
    <source>
        <dbReference type="EMBL" id="MFD1223802.1"/>
    </source>
</evidence>
<evidence type="ECO:0000256" key="3">
    <source>
        <dbReference type="ARBA" id="ARBA00022475"/>
    </source>
</evidence>
<dbReference type="Proteomes" id="UP001597180">
    <property type="component" value="Unassembled WGS sequence"/>
</dbReference>
<feature type="transmembrane region" description="Helical" evidence="7">
    <location>
        <begin position="241"/>
        <end position="262"/>
    </location>
</feature>
<protein>
    <submittedName>
        <fullName evidence="9">Carbohydrate ABC transporter permease</fullName>
    </submittedName>
</protein>
<dbReference type="PROSITE" id="PS50928">
    <property type="entry name" value="ABC_TM1"/>
    <property type="match status" value="1"/>
</dbReference>
<feature type="transmembrane region" description="Helical" evidence="7">
    <location>
        <begin position="179"/>
        <end position="201"/>
    </location>
</feature>
<feature type="transmembrane region" description="Helical" evidence="7">
    <location>
        <begin position="73"/>
        <end position="93"/>
    </location>
</feature>
<evidence type="ECO:0000256" key="7">
    <source>
        <dbReference type="RuleBase" id="RU363032"/>
    </source>
</evidence>
<keyword evidence="4 7" id="KW-0812">Transmembrane</keyword>
<dbReference type="PANTHER" id="PTHR43744">
    <property type="entry name" value="ABC TRANSPORTER PERMEASE PROTEIN MG189-RELATED-RELATED"/>
    <property type="match status" value="1"/>
</dbReference>
<dbReference type="Pfam" id="PF00528">
    <property type="entry name" value="BPD_transp_1"/>
    <property type="match status" value="1"/>
</dbReference>
<comment type="subcellular location">
    <subcellularLocation>
        <location evidence="1 7">Cell membrane</location>
        <topology evidence="1 7">Multi-pass membrane protein</topology>
    </subcellularLocation>
</comment>
<dbReference type="EMBL" id="JBHTLU010000036">
    <property type="protein sequence ID" value="MFD1223802.1"/>
    <property type="molecule type" value="Genomic_DNA"/>
</dbReference>
<evidence type="ECO:0000256" key="4">
    <source>
        <dbReference type="ARBA" id="ARBA00022692"/>
    </source>
</evidence>
<evidence type="ECO:0000256" key="1">
    <source>
        <dbReference type="ARBA" id="ARBA00004651"/>
    </source>
</evidence>
<comment type="caution">
    <text evidence="9">The sequence shown here is derived from an EMBL/GenBank/DDBJ whole genome shotgun (WGS) entry which is preliminary data.</text>
</comment>
<dbReference type="InterPro" id="IPR035906">
    <property type="entry name" value="MetI-like_sf"/>
</dbReference>
<organism evidence="9 10">
    <name type="scientific">Paenibacillus vulneris</name>
    <dbReference type="NCBI Taxonomy" id="1133364"/>
    <lineage>
        <taxon>Bacteria</taxon>
        <taxon>Bacillati</taxon>
        <taxon>Bacillota</taxon>
        <taxon>Bacilli</taxon>
        <taxon>Bacillales</taxon>
        <taxon>Paenibacillaceae</taxon>
        <taxon>Paenibacillus</taxon>
    </lineage>
</organism>
<comment type="similarity">
    <text evidence="7">Belongs to the binding-protein-dependent transport system permease family.</text>
</comment>
<sequence length="276" mass="31168">MTKSLGVTTRYISAILITLIVFFPVYWMLVTALKSPEELRLAVPTFWPEKLMWQNFFQAFNTIPFWRFASNTLIQTVGIIFLQINIGLMAAYAFAKGTFPGREKLFILVLAALIVPDQVTFVPVYVMMSKLGWINTFYALIIPHAASAYGIFLLRQTFKSINNDVIEAAKVDGANRVQILYRILTPMAFPTVITLLVISFIHSWNSYFWPLVMTNSNQMRVLTVGIAMMRDSIAGNEALNFHLLMAASVVVILPIVLVFVFAQKYIVAAMANSTFK</sequence>
<dbReference type="RefSeq" id="WP_079910845.1">
    <property type="nucleotide sequence ID" value="NZ_BAABJG010000014.1"/>
</dbReference>
<evidence type="ECO:0000259" key="8">
    <source>
        <dbReference type="PROSITE" id="PS50928"/>
    </source>
</evidence>
<dbReference type="InterPro" id="IPR000515">
    <property type="entry name" value="MetI-like"/>
</dbReference>
<reference evidence="10" key="1">
    <citation type="journal article" date="2019" name="Int. J. Syst. Evol. Microbiol.">
        <title>The Global Catalogue of Microorganisms (GCM) 10K type strain sequencing project: providing services to taxonomists for standard genome sequencing and annotation.</title>
        <authorList>
            <consortium name="The Broad Institute Genomics Platform"/>
            <consortium name="The Broad Institute Genome Sequencing Center for Infectious Disease"/>
            <person name="Wu L."/>
            <person name="Ma J."/>
        </authorList>
    </citation>
    <scope>NUCLEOTIDE SEQUENCE [LARGE SCALE GENOMIC DNA]</scope>
    <source>
        <strain evidence="10">CCUG 53270</strain>
    </source>
</reference>
<dbReference type="PANTHER" id="PTHR43744:SF12">
    <property type="entry name" value="ABC TRANSPORTER PERMEASE PROTEIN MG189-RELATED"/>
    <property type="match status" value="1"/>
</dbReference>
<name>A0ABW3UTR8_9BACL</name>
<dbReference type="SUPFAM" id="SSF161098">
    <property type="entry name" value="MetI-like"/>
    <property type="match status" value="1"/>
</dbReference>
<keyword evidence="5 7" id="KW-1133">Transmembrane helix</keyword>
<keyword evidence="2 7" id="KW-0813">Transport</keyword>
<feature type="transmembrane region" description="Helical" evidence="7">
    <location>
        <begin position="132"/>
        <end position="154"/>
    </location>
</feature>
<feature type="transmembrane region" description="Helical" evidence="7">
    <location>
        <begin position="12"/>
        <end position="29"/>
    </location>
</feature>
<keyword evidence="3" id="KW-1003">Cell membrane</keyword>